<keyword evidence="2" id="KW-0732">Signal</keyword>
<name>A0A7S0DV58_9EUKA</name>
<proteinExistence type="predicted"/>
<dbReference type="Gene3D" id="3.40.50.1820">
    <property type="entry name" value="alpha/beta hydrolase"/>
    <property type="match status" value="1"/>
</dbReference>
<sequence>MIYRIRILALSSLLWATAGKPFSSASGRRCRTPSALRLSRANIQLYKPFARHSRYAPRIRRYSVLDDTQELTGQARPSAQDWISEWNNRSQSQLSPSDIDSSAPKFTPDKGIEAPPPVLPNIARTREGESERGVEKLERGSAAPPLEAVRRTINDWAQDRLSSIESNVPVAGFAARTVGKWMESGPDGLGRAVQSAIENPPQWEEISPFITPWLSPFPGPLDNVLDPSQVAEADSRFIRVSGVRLHYRQAIPKEGVRVGKPALVLIHGFNGCTFSWRHVLQPLADAVGGRVIAFDRPPFGLSERPTSWTGENPYSASAAINLTTALTRALGLRRYILVGHSAGAPIAASACTQSNRCEGLVLVAPAVSLSEETKENLGYDKNGKKLQWPVSSDSVSQIARLAYTMGVIQVPGVGISYVRAATNKTIDELKKNGVSYAVPYDESPHAVANGYIRPSMAKDWDVGILEHYKALLKEGGLLAAGPLRSSLPDKILILQGDEDKQIPNWVADAYAQELGGEGAGVRYEEWKGIGHLPMEQDPIRFIESISSYCASIYR</sequence>
<evidence type="ECO:0000256" key="2">
    <source>
        <dbReference type="SAM" id="SignalP"/>
    </source>
</evidence>
<feature type="region of interest" description="Disordered" evidence="1">
    <location>
        <begin position="89"/>
        <end position="143"/>
    </location>
</feature>
<dbReference type="PANTHER" id="PTHR43689">
    <property type="entry name" value="HYDROLASE"/>
    <property type="match status" value="1"/>
</dbReference>
<gene>
    <name evidence="4" type="ORF">LAMO00422_LOCUS23936</name>
</gene>
<dbReference type="AlphaFoldDB" id="A0A7S0DV58"/>
<evidence type="ECO:0000313" key="4">
    <source>
        <dbReference type="EMBL" id="CAD8464969.1"/>
    </source>
</evidence>
<dbReference type="InterPro" id="IPR029058">
    <property type="entry name" value="AB_hydrolase_fold"/>
</dbReference>
<dbReference type="EMBL" id="HBEM01034984">
    <property type="protein sequence ID" value="CAD8464969.1"/>
    <property type="molecule type" value="Transcribed_RNA"/>
</dbReference>
<dbReference type="InterPro" id="IPR000073">
    <property type="entry name" value="AB_hydrolase_1"/>
</dbReference>
<evidence type="ECO:0000259" key="3">
    <source>
        <dbReference type="Pfam" id="PF00561"/>
    </source>
</evidence>
<feature type="chain" id="PRO_5030900819" description="AB hydrolase-1 domain-containing protein" evidence="2">
    <location>
        <begin position="20"/>
        <end position="554"/>
    </location>
</feature>
<feature type="signal peptide" evidence="2">
    <location>
        <begin position="1"/>
        <end position="19"/>
    </location>
</feature>
<feature type="domain" description="AB hydrolase-1" evidence="3">
    <location>
        <begin position="261"/>
        <end position="374"/>
    </location>
</feature>
<organism evidence="4">
    <name type="scientific">Amorphochlora amoebiformis</name>
    <dbReference type="NCBI Taxonomy" id="1561963"/>
    <lineage>
        <taxon>Eukaryota</taxon>
        <taxon>Sar</taxon>
        <taxon>Rhizaria</taxon>
        <taxon>Cercozoa</taxon>
        <taxon>Chlorarachniophyceae</taxon>
        <taxon>Amorphochlora</taxon>
    </lineage>
</organism>
<feature type="compositionally biased region" description="Basic and acidic residues" evidence="1">
    <location>
        <begin position="124"/>
        <end position="139"/>
    </location>
</feature>
<reference evidence="4" key="1">
    <citation type="submission" date="2021-01" db="EMBL/GenBank/DDBJ databases">
        <authorList>
            <person name="Corre E."/>
            <person name="Pelletier E."/>
            <person name="Niang G."/>
            <person name="Scheremetjew M."/>
            <person name="Finn R."/>
            <person name="Kale V."/>
            <person name="Holt S."/>
            <person name="Cochrane G."/>
            <person name="Meng A."/>
            <person name="Brown T."/>
            <person name="Cohen L."/>
        </authorList>
    </citation>
    <scope>NUCLEOTIDE SEQUENCE</scope>
    <source>
        <strain evidence="4">CCMP2058</strain>
    </source>
</reference>
<feature type="compositionally biased region" description="Polar residues" evidence="1">
    <location>
        <begin position="89"/>
        <end position="100"/>
    </location>
</feature>
<dbReference type="Pfam" id="PF00561">
    <property type="entry name" value="Abhydrolase_1"/>
    <property type="match status" value="1"/>
</dbReference>
<dbReference type="PANTHER" id="PTHR43689:SF56">
    <property type="entry name" value="AB HYDROLASE-1 DOMAIN-CONTAINING PROTEIN"/>
    <property type="match status" value="1"/>
</dbReference>
<dbReference type="SUPFAM" id="SSF53474">
    <property type="entry name" value="alpha/beta-Hydrolases"/>
    <property type="match status" value="1"/>
</dbReference>
<protein>
    <recommendedName>
        <fullName evidence="3">AB hydrolase-1 domain-containing protein</fullName>
    </recommendedName>
</protein>
<accession>A0A7S0DV58</accession>
<evidence type="ECO:0000256" key="1">
    <source>
        <dbReference type="SAM" id="MobiDB-lite"/>
    </source>
</evidence>